<dbReference type="SMART" id="SM00388">
    <property type="entry name" value="HisKA"/>
    <property type="match status" value="1"/>
</dbReference>
<dbReference type="InterPro" id="IPR036890">
    <property type="entry name" value="HATPase_C_sf"/>
</dbReference>
<accession>A0A3S4AZR1</accession>
<dbReference type="EMBL" id="UWOC01000137">
    <property type="protein sequence ID" value="VCU08266.1"/>
    <property type="molecule type" value="Genomic_DNA"/>
</dbReference>
<dbReference type="SUPFAM" id="SSF55874">
    <property type="entry name" value="ATPase domain of HSP90 chaperone/DNA topoisomerase II/histidine kinase"/>
    <property type="match status" value="1"/>
</dbReference>
<dbReference type="AlphaFoldDB" id="A0A3S4AZR1"/>
<dbReference type="Proteomes" id="UP000289200">
    <property type="component" value="Unassembled WGS sequence"/>
</dbReference>
<evidence type="ECO:0000259" key="14">
    <source>
        <dbReference type="PROSITE" id="PS50885"/>
    </source>
</evidence>
<comment type="catalytic activity">
    <reaction evidence="1">
        <text>ATP + protein L-histidine = ADP + protein N-phospho-L-histidine.</text>
        <dbReference type="EC" id="2.7.13.3"/>
    </reaction>
</comment>
<keyword evidence="16" id="KW-1185">Reference proteome</keyword>
<dbReference type="InterPro" id="IPR050428">
    <property type="entry name" value="TCS_sensor_his_kinase"/>
</dbReference>
<comment type="caution">
    <text evidence="15">The sequence shown here is derived from an EMBL/GenBank/DDBJ whole genome shotgun (WGS) entry which is preliminary data.</text>
</comment>
<dbReference type="InterPro" id="IPR025919">
    <property type="entry name" value="Stimulus_sens_dom"/>
</dbReference>
<feature type="transmembrane region" description="Helical" evidence="12">
    <location>
        <begin position="75"/>
        <end position="95"/>
    </location>
</feature>
<feature type="compositionally biased region" description="Basic and acidic residues" evidence="11">
    <location>
        <begin position="1"/>
        <end position="11"/>
    </location>
</feature>
<evidence type="ECO:0000256" key="10">
    <source>
        <dbReference type="ARBA" id="ARBA00023136"/>
    </source>
</evidence>
<evidence type="ECO:0000256" key="3">
    <source>
        <dbReference type="ARBA" id="ARBA00012438"/>
    </source>
</evidence>
<evidence type="ECO:0000256" key="9">
    <source>
        <dbReference type="ARBA" id="ARBA00023012"/>
    </source>
</evidence>
<dbReference type="GO" id="GO:0000155">
    <property type="term" value="F:phosphorelay sensor kinase activity"/>
    <property type="evidence" value="ECO:0007669"/>
    <property type="project" value="InterPro"/>
</dbReference>
<dbReference type="PRINTS" id="PR00344">
    <property type="entry name" value="BCTRLSENSOR"/>
</dbReference>
<dbReference type="InterPro" id="IPR003660">
    <property type="entry name" value="HAMP_dom"/>
</dbReference>
<feature type="transmembrane region" description="Helical" evidence="12">
    <location>
        <begin position="366"/>
        <end position="387"/>
    </location>
</feature>
<reference evidence="16" key="1">
    <citation type="submission" date="2018-10" db="EMBL/GenBank/DDBJ databases">
        <authorList>
            <person name="Peiro R."/>
            <person name="Begona"/>
            <person name="Cbmso G."/>
            <person name="Lopez M."/>
            <person name="Gonzalez S."/>
            <person name="Sacristan E."/>
            <person name="Castillo E."/>
        </authorList>
    </citation>
    <scope>NUCLEOTIDE SEQUENCE [LARGE SCALE GENOMIC DNA]</scope>
</reference>
<dbReference type="InterPro" id="IPR003594">
    <property type="entry name" value="HATPase_dom"/>
</dbReference>
<evidence type="ECO:0000256" key="5">
    <source>
        <dbReference type="ARBA" id="ARBA00022679"/>
    </source>
</evidence>
<feature type="transmembrane region" description="Helical" evidence="12">
    <location>
        <begin position="126"/>
        <end position="145"/>
    </location>
</feature>
<evidence type="ECO:0000313" key="16">
    <source>
        <dbReference type="Proteomes" id="UP000289200"/>
    </source>
</evidence>
<organism evidence="15 16">
    <name type="scientific">Rhodoplanes serenus</name>
    <dbReference type="NCBI Taxonomy" id="200615"/>
    <lineage>
        <taxon>Bacteria</taxon>
        <taxon>Pseudomonadati</taxon>
        <taxon>Pseudomonadota</taxon>
        <taxon>Alphaproteobacteria</taxon>
        <taxon>Hyphomicrobiales</taxon>
        <taxon>Nitrobacteraceae</taxon>
        <taxon>Rhodoplanes</taxon>
    </lineage>
</organism>
<dbReference type="Pfam" id="PF00672">
    <property type="entry name" value="HAMP"/>
    <property type="match status" value="1"/>
</dbReference>
<dbReference type="SMART" id="SM00304">
    <property type="entry name" value="HAMP"/>
    <property type="match status" value="1"/>
</dbReference>
<comment type="subcellular location">
    <subcellularLocation>
        <location evidence="2">Membrane</location>
    </subcellularLocation>
</comment>
<dbReference type="Gene3D" id="3.30.565.10">
    <property type="entry name" value="Histidine kinase-like ATPase, C-terminal domain"/>
    <property type="match status" value="1"/>
</dbReference>
<proteinExistence type="predicted"/>
<dbReference type="Pfam" id="PF13756">
    <property type="entry name" value="Stimulus_sens_1"/>
    <property type="match status" value="1"/>
</dbReference>
<evidence type="ECO:0000256" key="8">
    <source>
        <dbReference type="ARBA" id="ARBA00022989"/>
    </source>
</evidence>
<keyword evidence="6 12" id="KW-0812">Transmembrane</keyword>
<dbReference type="CDD" id="cd00082">
    <property type="entry name" value="HisKA"/>
    <property type="match status" value="1"/>
</dbReference>
<dbReference type="GO" id="GO:0016020">
    <property type="term" value="C:membrane"/>
    <property type="evidence" value="ECO:0007669"/>
    <property type="project" value="UniProtKB-SubCell"/>
</dbReference>
<dbReference type="SMART" id="SM00387">
    <property type="entry name" value="HATPase_c"/>
    <property type="match status" value="1"/>
</dbReference>
<dbReference type="InterPro" id="IPR005467">
    <property type="entry name" value="His_kinase_dom"/>
</dbReference>
<keyword evidence="8 12" id="KW-1133">Transmembrane helix</keyword>
<evidence type="ECO:0000256" key="1">
    <source>
        <dbReference type="ARBA" id="ARBA00000085"/>
    </source>
</evidence>
<keyword evidence="10 12" id="KW-0472">Membrane</keyword>
<evidence type="ECO:0000256" key="11">
    <source>
        <dbReference type="SAM" id="MobiDB-lite"/>
    </source>
</evidence>
<dbReference type="InterPro" id="IPR004358">
    <property type="entry name" value="Sig_transdc_His_kin-like_C"/>
</dbReference>
<sequence>MLDRSADHDRATPSPAPRTAPPAERPDKEPMLHGLLGRAALRRLARLRRAARRQKRRLAVAVAPLSRGLDAAGRGVLAVVARTVAVVATVAVPVGRALRLDRLGRALQPAWKLFTALTFSSLTRRIVFLNVAGLLALVVGILYLTQFRAGLIDARVHSLLVQGEIISGAIASSATVDTDTITLDPQRLLELQAGESLSPSDDVLFGYEFPLNPEQVAPLLRRLVTPTNTRARIYDREGVLFMDSRNFIGRGDVLRYDLPPPSGEGPNYLQRQLTKLRRWLSRGELPRYRELGPEENGRAYPEIAQALNGQKGSVVRIDDQGDVIVSVAIPIQRSRVVRGALLLSTQGGDIDQIVEAERLAILKVSLIAAGIMFVLSLLLAGTIAGPVRRLSDGAERVRRRIKTRVEIPDFTGRRDEIGHLSGALRDMTNALYSRIEAIESFAADVAHELKNPLTSLRSAVETLPLAKSPDSQARLLAVIEHDVKRLDRLISDISDASRLDAELQRSDSGTVDLRRLLATVVAVANEVKRGKGVNGVRVSLAFEGGGPRSFQLSGHDSRLGQVVHNLVDNARSFSPEGGTVRVTCRRRDKELEITVEDDGPGIRPDALEKIFQRFYTDRPDQGFGQNSGLGLSISKQIVEAHGGRIWAENRLGPDAGDGPVVLGARFVVRLPAM</sequence>
<dbReference type="RefSeq" id="WP_244601563.1">
    <property type="nucleotide sequence ID" value="NZ_UWOC01000137.1"/>
</dbReference>
<dbReference type="InterPro" id="IPR003661">
    <property type="entry name" value="HisK_dim/P_dom"/>
</dbReference>
<keyword evidence="5" id="KW-0808">Transferase</keyword>
<evidence type="ECO:0000256" key="2">
    <source>
        <dbReference type="ARBA" id="ARBA00004370"/>
    </source>
</evidence>
<dbReference type="Gene3D" id="1.10.287.130">
    <property type="match status" value="1"/>
</dbReference>
<dbReference type="EC" id="2.7.13.3" evidence="3"/>
<dbReference type="Gene3D" id="6.10.340.10">
    <property type="match status" value="1"/>
</dbReference>
<dbReference type="Pfam" id="PF02518">
    <property type="entry name" value="HATPase_c"/>
    <property type="match status" value="1"/>
</dbReference>
<dbReference type="CDD" id="cd06225">
    <property type="entry name" value="HAMP"/>
    <property type="match status" value="1"/>
</dbReference>
<keyword evidence="9" id="KW-0902">Two-component regulatory system</keyword>
<evidence type="ECO:0000313" key="15">
    <source>
        <dbReference type="EMBL" id="VCU08266.1"/>
    </source>
</evidence>
<feature type="domain" description="HAMP" evidence="14">
    <location>
        <begin position="381"/>
        <end position="436"/>
    </location>
</feature>
<name>A0A3S4AZR1_9BRAD</name>
<keyword evidence="4" id="KW-0597">Phosphoprotein</keyword>
<evidence type="ECO:0000256" key="7">
    <source>
        <dbReference type="ARBA" id="ARBA00022777"/>
    </source>
</evidence>
<dbReference type="Pfam" id="PF13755">
    <property type="entry name" value="Sensor_TM1"/>
    <property type="match status" value="1"/>
</dbReference>
<keyword evidence="7" id="KW-0418">Kinase</keyword>
<evidence type="ECO:0000256" key="4">
    <source>
        <dbReference type="ARBA" id="ARBA00022553"/>
    </source>
</evidence>
<dbReference type="SUPFAM" id="SSF47384">
    <property type="entry name" value="Homodimeric domain of signal transducing histidine kinase"/>
    <property type="match status" value="1"/>
</dbReference>
<dbReference type="Pfam" id="PF00512">
    <property type="entry name" value="HisKA"/>
    <property type="match status" value="1"/>
</dbReference>
<dbReference type="PROSITE" id="PS50885">
    <property type="entry name" value="HAMP"/>
    <property type="match status" value="1"/>
</dbReference>
<dbReference type="PANTHER" id="PTHR45436:SF5">
    <property type="entry name" value="SENSOR HISTIDINE KINASE TRCS"/>
    <property type="match status" value="1"/>
</dbReference>
<dbReference type="PROSITE" id="PS50109">
    <property type="entry name" value="HIS_KIN"/>
    <property type="match status" value="1"/>
</dbReference>
<evidence type="ECO:0000259" key="13">
    <source>
        <dbReference type="PROSITE" id="PS50109"/>
    </source>
</evidence>
<evidence type="ECO:0000256" key="12">
    <source>
        <dbReference type="SAM" id="Phobius"/>
    </source>
</evidence>
<dbReference type="PANTHER" id="PTHR45436">
    <property type="entry name" value="SENSOR HISTIDINE KINASE YKOH"/>
    <property type="match status" value="1"/>
</dbReference>
<feature type="domain" description="Histidine kinase" evidence="13">
    <location>
        <begin position="444"/>
        <end position="673"/>
    </location>
</feature>
<evidence type="ECO:0000256" key="6">
    <source>
        <dbReference type="ARBA" id="ARBA00022692"/>
    </source>
</evidence>
<gene>
    <name evidence="15" type="primary">phoR_1</name>
    <name evidence="15" type="ORF">RHODGE_RHODGE_02126</name>
</gene>
<protein>
    <recommendedName>
        <fullName evidence="3">histidine kinase</fullName>
        <ecNumber evidence="3">2.7.13.3</ecNumber>
    </recommendedName>
</protein>
<dbReference type="InterPro" id="IPR025908">
    <property type="entry name" value="Sensor_TM1"/>
</dbReference>
<dbReference type="InterPro" id="IPR036097">
    <property type="entry name" value="HisK_dim/P_sf"/>
</dbReference>
<feature type="region of interest" description="Disordered" evidence="11">
    <location>
        <begin position="1"/>
        <end position="31"/>
    </location>
</feature>